<reference evidence="2" key="1">
    <citation type="submission" date="2022-01" db="EMBL/GenBank/DDBJ databases">
        <title>Microbacterium eymi and Microbacterium rhizovicinus sp. nov., isolated from the rhizospheric soil of Elymus tsukushiensis, a plant native to the Dokdo Islands, Republic of Korea.</title>
        <authorList>
            <person name="Hwang Y.J."/>
        </authorList>
    </citation>
    <scope>NUCLEOTIDE SEQUENCE</scope>
    <source>
        <strain evidence="2">KUDC0405</strain>
    </source>
</reference>
<dbReference type="Proteomes" id="UP001054811">
    <property type="component" value="Chromosome"/>
</dbReference>
<dbReference type="InterPro" id="IPR005297">
    <property type="entry name" value="Lipoprotein_repeat"/>
</dbReference>
<dbReference type="Pfam" id="PF03640">
    <property type="entry name" value="Lipoprotein_15"/>
    <property type="match status" value="1"/>
</dbReference>
<name>A0ABY5NK73_9MICO</name>
<dbReference type="PROSITE" id="PS51257">
    <property type="entry name" value="PROKAR_LIPOPROTEIN"/>
    <property type="match status" value="1"/>
</dbReference>
<keyword evidence="1" id="KW-0732">Signal</keyword>
<keyword evidence="3" id="KW-1185">Reference proteome</keyword>
<dbReference type="RefSeq" id="WP_259612173.1">
    <property type="nucleotide sequence ID" value="NZ_CP091139.2"/>
</dbReference>
<organism evidence="2 3">
    <name type="scientific">Microbacterium elymi</name>
    <dbReference type="NCBI Taxonomy" id="2909587"/>
    <lineage>
        <taxon>Bacteria</taxon>
        <taxon>Bacillati</taxon>
        <taxon>Actinomycetota</taxon>
        <taxon>Actinomycetes</taxon>
        <taxon>Micrococcales</taxon>
        <taxon>Microbacteriaceae</taxon>
        <taxon>Microbacterium</taxon>
    </lineage>
</organism>
<evidence type="ECO:0000313" key="3">
    <source>
        <dbReference type="Proteomes" id="UP001054811"/>
    </source>
</evidence>
<protein>
    <submittedName>
        <fullName evidence="2">Uncharacterized protein</fullName>
    </submittedName>
</protein>
<proteinExistence type="predicted"/>
<accession>A0ABY5NK73</accession>
<evidence type="ECO:0000256" key="1">
    <source>
        <dbReference type="SAM" id="SignalP"/>
    </source>
</evidence>
<evidence type="ECO:0000313" key="2">
    <source>
        <dbReference type="EMBL" id="UUT35565.1"/>
    </source>
</evidence>
<feature type="signal peptide" evidence="1">
    <location>
        <begin position="1"/>
        <end position="27"/>
    </location>
</feature>
<dbReference type="EMBL" id="CP091139">
    <property type="protein sequence ID" value="UUT35565.1"/>
    <property type="molecule type" value="Genomic_DNA"/>
</dbReference>
<feature type="chain" id="PRO_5046054206" evidence="1">
    <location>
        <begin position="28"/>
        <end position="80"/>
    </location>
</feature>
<gene>
    <name evidence="2" type="ORF">L2X98_19765</name>
</gene>
<sequence length="80" mass="8097">MRISRVLAVIAVSLCLGAAGTALTSCAADPGPTVVLKTADTGAGTVVVDADGRAVYLYDADEKGTDTRLAPGRARRPGPR</sequence>